<reference evidence="2 3" key="1">
    <citation type="submission" date="2015-06" db="EMBL/GenBank/DDBJ databases">
        <title>Draft Whole-Genome Sequence of the Entomopathogenic Bacterium Xenorhabdus khoisanae.</title>
        <authorList>
            <person name="Naidoo S."/>
            <person name="Featherston J."/>
            <person name="Gray V.M."/>
        </authorList>
    </citation>
    <scope>NUCLEOTIDE SEQUENCE [LARGE SCALE GENOMIC DNA]</scope>
    <source>
        <strain evidence="2 3">MCB</strain>
    </source>
</reference>
<evidence type="ECO:0000259" key="1">
    <source>
        <dbReference type="PROSITE" id="PS51186"/>
    </source>
</evidence>
<dbReference type="PATRIC" id="fig|880157.4.peg.3530"/>
<dbReference type="RefSeq" id="WP_047964457.1">
    <property type="nucleotide sequence ID" value="NZ_CAWMBG010000128.1"/>
</dbReference>
<sequence>MIVELDTERLWLRAWKEEDKEPFFRLNSNPEVMEFFPNTLTKEQSDTLVDNIVRKFETQGGWGLWAVELKQSGEFIGFVGLNIPDIKFPFSPFVEIGWRLDKLFWGKGYACEAARKILDFAFTEVGLEEVVAFTTVSNYRSESVMKKLGMIRDEKTFFHPALAEDHPLREHVLYRLRRSHDE</sequence>
<dbReference type="Gene3D" id="3.40.630.30">
    <property type="match status" value="1"/>
</dbReference>
<protein>
    <submittedName>
        <fullName evidence="2">GCN5 family acetyltransferase</fullName>
    </submittedName>
</protein>
<dbReference type="PANTHER" id="PTHR43792">
    <property type="entry name" value="GNAT FAMILY, PUTATIVE (AFU_ORTHOLOGUE AFUA_3G00765)-RELATED-RELATED"/>
    <property type="match status" value="1"/>
</dbReference>
<dbReference type="InterPro" id="IPR000182">
    <property type="entry name" value="GNAT_dom"/>
</dbReference>
<accession>A0A0J5FP26</accession>
<dbReference type="GO" id="GO:0016747">
    <property type="term" value="F:acyltransferase activity, transferring groups other than amino-acyl groups"/>
    <property type="evidence" value="ECO:0007669"/>
    <property type="project" value="InterPro"/>
</dbReference>
<dbReference type="Pfam" id="PF13302">
    <property type="entry name" value="Acetyltransf_3"/>
    <property type="match status" value="1"/>
</dbReference>
<dbReference type="PROSITE" id="PS51186">
    <property type="entry name" value="GNAT"/>
    <property type="match status" value="1"/>
</dbReference>
<comment type="caution">
    <text evidence="2">The sequence shown here is derived from an EMBL/GenBank/DDBJ whole genome shotgun (WGS) entry which is preliminary data.</text>
</comment>
<dbReference type="Proteomes" id="UP000036277">
    <property type="component" value="Unassembled WGS sequence"/>
</dbReference>
<dbReference type="EMBL" id="LFCV01000128">
    <property type="protein sequence ID" value="KMJ44018.1"/>
    <property type="molecule type" value="Genomic_DNA"/>
</dbReference>
<organism evidence="2 3">
    <name type="scientific">Xenorhabdus khoisanae</name>
    <dbReference type="NCBI Taxonomy" id="880157"/>
    <lineage>
        <taxon>Bacteria</taxon>
        <taxon>Pseudomonadati</taxon>
        <taxon>Pseudomonadota</taxon>
        <taxon>Gammaproteobacteria</taxon>
        <taxon>Enterobacterales</taxon>
        <taxon>Morganellaceae</taxon>
        <taxon>Xenorhabdus</taxon>
    </lineage>
</organism>
<evidence type="ECO:0000313" key="2">
    <source>
        <dbReference type="EMBL" id="KMJ44018.1"/>
    </source>
</evidence>
<dbReference type="SUPFAM" id="SSF55729">
    <property type="entry name" value="Acyl-CoA N-acyltransferases (Nat)"/>
    <property type="match status" value="1"/>
</dbReference>
<dbReference type="InterPro" id="IPR051531">
    <property type="entry name" value="N-acetyltransferase"/>
</dbReference>
<name>A0A0J5FP26_9GAMM</name>
<proteinExistence type="predicted"/>
<dbReference type="PANTHER" id="PTHR43792:SF1">
    <property type="entry name" value="N-ACETYLTRANSFERASE DOMAIN-CONTAINING PROTEIN"/>
    <property type="match status" value="1"/>
</dbReference>
<feature type="domain" description="N-acetyltransferase" evidence="1">
    <location>
        <begin position="10"/>
        <end position="169"/>
    </location>
</feature>
<keyword evidence="2" id="KW-0808">Transferase</keyword>
<dbReference type="InterPro" id="IPR016181">
    <property type="entry name" value="Acyl_CoA_acyltransferase"/>
</dbReference>
<dbReference type="STRING" id="880157.AB204_16500"/>
<keyword evidence="3" id="KW-1185">Reference proteome</keyword>
<dbReference type="AlphaFoldDB" id="A0A0J5FP26"/>
<gene>
    <name evidence="2" type="ORF">AB204_16500</name>
</gene>
<dbReference type="OrthoDB" id="9801656at2"/>
<evidence type="ECO:0000313" key="3">
    <source>
        <dbReference type="Proteomes" id="UP000036277"/>
    </source>
</evidence>